<name>A0A1R3JI80_COCAP</name>
<reference evidence="2 3" key="1">
    <citation type="submission" date="2013-09" db="EMBL/GenBank/DDBJ databases">
        <title>Corchorus capsularis genome sequencing.</title>
        <authorList>
            <person name="Alam M."/>
            <person name="Haque M.S."/>
            <person name="Islam M.S."/>
            <person name="Emdad E.M."/>
            <person name="Islam M.M."/>
            <person name="Ahmed B."/>
            <person name="Halim A."/>
            <person name="Hossen Q.M.M."/>
            <person name="Hossain M.Z."/>
            <person name="Ahmed R."/>
            <person name="Khan M.M."/>
            <person name="Islam R."/>
            <person name="Rashid M.M."/>
            <person name="Khan S.A."/>
            <person name="Rahman M.S."/>
            <person name="Alam M."/>
        </authorList>
    </citation>
    <scope>NUCLEOTIDE SEQUENCE [LARGE SCALE GENOMIC DNA]</scope>
    <source>
        <strain evidence="3">cv. CVL-1</strain>
        <tissue evidence="2">Whole seedling</tissue>
    </source>
</reference>
<dbReference type="EMBL" id="AWWV01007847">
    <property type="protein sequence ID" value="OMO94475.1"/>
    <property type="molecule type" value="Genomic_DNA"/>
</dbReference>
<proteinExistence type="predicted"/>
<protein>
    <submittedName>
        <fullName evidence="2">Uncharacterized protein</fullName>
    </submittedName>
</protein>
<evidence type="ECO:0000313" key="2">
    <source>
        <dbReference type="EMBL" id="OMO94475.1"/>
    </source>
</evidence>
<evidence type="ECO:0000313" key="3">
    <source>
        <dbReference type="Proteomes" id="UP000188268"/>
    </source>
</evidence>
<keyword evidence="3" id="KW-1185">Reference proteome</keyword>
<comment type="caution">
    <text evidence="2">The sequence shown here is derived from an EMBL/GenBank/DDBJ whole genome shotgun (WGS) entry which is preliminary data.</text>
</comment>
<gene>
    <name evidence="2" type="ORF">CCACVL1_05983</name>
</gene>
<dbReference type="Proteomes" id="UP000188268">
    <property type="component" value="Unassembled WGS sequence"/>
</dbReference>
<dbReference type="AlphaFoldDB" id="A0A1R3JI80"/>
<evidence type="ECO:0000256" key="1">
    <source>
        <dbReference type="SAM" id="SignalP"/>
    </source>
</evidence>
<dbReference type="Gramene" id="OMO94475">
    <property type="protein sequence ID" value="OMO94475"/>
    <property type="gene ID" value="CCACVL1_05983"/>
</dbReference>
<organism evidence="2 3">
    <name type="scientific">Corchorus capsularis</name>
    <name type="common">Jute</name>
    <dbReference type="NCBI Taxonomy" id="210143"/>
    <lineage>
        <taxon>Eukaryota</taxon>
        <taxon>Viridiplantae</taxon>
        <taxon>Streptophyta</taxon>
        <taxon>Embryophyta</taxon>
        <taxon>Tracheophyta</taxon>
        <taxon>Spermatophyta</taxon>
        <taxon>Magnoliopsida</taxon>
        <taxon>eudicotyledons</taxon>
        <taxon>Gunneridae</taxon>
        <taxon>Pentapetalae</taxon>
        <taxon>rosids</taxon>
        <taxon>malvids</taxon>
        <taxon>Malvales</taxon>
        <taxon>Malvaceae</taxon>
        <taxon>Grewioideae</taxon>
        <taxon>Apeibeae</taxon>
        <taxon>Corchorus</taxon>
    </lineage>
</organism>
<accession>A0A1R3JI80</accession>
<feature type="signal peptide" evidence="1">
    <location>
        <begin position="1"/>
        <end position="21"/>
    </location>
</feature>
<sequence>MSKRVFNKALFTLLFLNASEASLFFQNYGLCLDGAHSRV</sequence>
<feature type="chain" id="PRO_5012526068" evidence="1">
    <location>
        <begin position="22"/>
        <end position="39"/>
    </location>
</feature>
<keyword evidence="1" id="KW-0732">Signal</keyword>